<dbReference type="RefSeq" id="WP_060814925.1">
    <property type="nucleotide sequence ID" value="NZ_JAJGOJ010000001.1"/>
</dbReference>
<accession>A0A376GZ89</accession>
<dbReference type="Proteomes" id="UP000254807">
    <property type="component" value="Unassembled WGS sequence"/>
</dbReference>
<keyword evidence="1" id="KW-1133">Transmembrane helix</keyword>
<evidence type="ECO:0000256" key="1">
    <source>
        <dbReference type="SAM" id="Phobius"/>
    </source>
</evidence>
<protein>
    <submittedName>
        <fullName evidence="2">Uncharacterized protein</fullName>
    </submittedName>
</protein>
<keyword evidence="3" id="KW-1185">Reference proteome</keyword>
<reference evidence="2 3" key="1">
    <citation type="submission" date="2018-06" db="EMBL/GenBank/DDBJ databases">
        <authorList>
            <consortium name="Pathogen Informatics"/>
            <person name="Doyle S."/>
        </authorList>
    </citation>
    <scope>NUCLEOTIDE SEQUENCE [LARGE SCALE GENOMIC DNA]</scope>
    <source>
        <strain evidence="2 3">NCTC12360</strain>
    </source>
</reference>
<evidence type="ECO:0000313" key="3">
    <source>
        <dbReference type="Proteomes" id="UP000254807"/>
    </source>
</evidence>
<keyword evidence="1" id="KW-0812">Transmembrane</keyword>
<proteinExistence type="predicted"/>
<dbReference type="EMBL" id="UFYW01000001">
    <property type="protein sequence ID" value="STD82224.1"/>
    <property type="molecule type" value="Genomic_DNA"/>
</dbReference>
<gene>
    <name evidence="2" type="ORF">NCTC12360_00644</name>
</gene>
<name>A0A376GZ89_ENTGA</name>
<feature type="transmembrane region" description="Helical" evidence="1">
    <location>
        <begin position="28"/>
        <end position="50"/>
    </location>
</feature>
<keyword evidence="1" id="KW-0472">Membrane</keyword>
<sequence length="103" mass="11696">MPVIAILIDLITCASYFFQLHSAPSQSLYLLGMILQAFFTLILLIIAFSYSGKKFARIQTHLFYRVVSIRYGIILVSTFINGAVLFLYVLNYLGINDVVFSNF</sequence>
<dbReference type="AlphaFoldDB" id="A0A376GZ89"/>
<evidence type="ECO:0000313" key="2">
    <source>
        <dbReference type="EMBL" id="STD82224.1"/>
    </source>
</evidence>
<feature type="transmembrane region" description="Helical" evidence="1">
    <location>
        <begin position="71"/>
        <end position="93"/>
    </location>
</feature>
<dbReference type="OrthoDB" id="2298855at2"/>
<organism evidence="2 3">
    <name type="scientific">Enterococcus gallinarum</name>
    <dbReference type="NCBI Taxonomy" id="1353"/>
    <lineage>
        <taxon>Bacteria</taxon>
        <taxon>Bacillati</taxon>
        <taxon>Bacillota</taxon>
        <taxon>Bacilli</taxon>
        <taxon>Lactobacillales</taxon>
        <taxon>Enterococcaceae</taxon>
        <taxon>Enterococcus</taxon>
    </lineage>
</organism>